<dbReference type="Proteomes" id="UP000532936">
    <property type="component" value="Unassembled WGS sequence"/>
</dbReference>
<evidence type="ECO:0000256" key="4">
    <source>
        <dbReference type="ARBA" id="ARBA00022691"/>
    </source>
</evidence>
<feature type="region of interest" description="Disordered" evidence="8">
    <location>
        <begin position="522"/>
        <end position="564"/>
    </location>
</feature>
<accession>A0A7W6A4P2</accession>
<feature type="domain" description="TaqI-like C-terminal specificity" evidence="10">
    <location>
        <begin position="1071"/>
        <end position="1229"/>
    </location>
</feature>
<dbReference type="InterPro" id="IPR011639">
    <property type="entry name" value="MethylTrfase_TaqI-like_dom"/>
</dbReference>
<keyword evidence="2" id="KW-0489">Methyltransferase</keyword>
<evidence type="ECO:0000259" key="10">
    <source>
        <dbReference type="Pfam" id="PF12950"/>
    </source>
</evidence>
<dbReference type="Pfam" id="PF07669">
    <property type="entry name" value="Eco57I"/>
    <property type="match status" value="1"/>
</dbReference>
<dbReference type="GO" id="GO:0003677">
    <property type="term" value="F:DNA binding"/>
    <property type="evidence" value="ECO:0007669"/>
    <property type="project" value="UniProtKB-KW"/>
</dbReference>
<dbReference type="PROSITE" id="PS00092">
    <property type="entry name" value="N6_MTASE"/>
    <property type="match status" value="1"/>
</dbReference>
<keyword evidence="6" id="KW-0238">DNA-binding</keyword>
<dbReference type="GO" id="GO:0032259">
    <property type="term" value="P:methylation"/>
    <property type="evidence" value="ECO:0007669"/>
    <property type="project" value="UniProtKB-KW"/>
</dbReference>
<dbReference type="GO" id="GO:0009307">
    <property type="term" value="P:DNA restriction-modification system"/>
    <property type="evidence" value="ECO:0007669"/>
    <property type="project" value="UniProtKB-KW"/>
</dbReference>
<dbReference type="PRINTS" id="PR00507">
    <property type="entry name" value="N12N6MTFRASE"/>
</dbReference>
<feature type="compositionally biased region" description="Basic and acidic residues" evidence="8">
    <location>
        <begin position="553"/>
        <end position="562"/>
    </location>
</feature>
<evidence type="ECO:0000256" key="1">
    <source>
        <dbReference type="ARBA" id="ARBA00011900"/>
    </source>
</evidence>
<evidence type="ECO:0000256" key="5">
    <source>
        <dbReference type="ARBA" id="ARBA00022747"/>
    </source>
</evidence>
<name>A0A7W6A4P2_9CAUL</name>
<comment type="caution">
    <text evidence="11">The sequence shown here is derived from an EMBL/GenBank/DDBJ whole genome shotgun (WGS) entry which is preliminary data.</text>
</comment>
<comment type="catalytic activity">
    <reaction evidence="7">
        <text>a 2'-deoxyadenosine in DNA + S-adenosyl-L-methionine = an N(6)-methyl-2'-deoxyadenosine in DNA + S-adenosyl-L-homocysteine + H(+)</text>
        <dbReference type="Rhea" id="RHEA:15197"/>
        <dbReference type="Rhea" id="RHEA-COMP:12418"/>
        <dbReference type="Rhea" id="RHEA-COMP:12419"/>
        <dbReference type="ChEBI" id="CHEBI:15378"/>
        <dbReference type="ChEBI" id="CHEBI:57856"/>
        <dbReference type="ChEBI" id="CHEBI:59789"/>
        <dbReference type="ChEBI" id="CHEBI:90615"/>
        <dbReference type="ChEBI" id="CHEBI:90616"/>
        <dbReference type="EC" id="2.1.1.72"/>
    </reaction>
</comment>
<gene>
    <name evidence="11" type="ORF">GGR11_002848</name>
</gene>
<dbReference type="EMBL" id="JACIDA010000003">
    <property type="protein sequence ID" value="MBB3873286.1"/>
    <property type="molecule type" value="Genomic_DNA"/>
</dbReference>
<organism evidence="11 12">
    <name type="scientific">Brevundimonas mediterranea</name>
    <dbReference type="NCBI Taxonomy" id="74329"/>
    <lineage>
        <taxon>Bacteria</taxon>
        <taxon>Pseudomonadati</taxon>
        <taxon>Pseudomonadota</taxon>
        <taxon>Alphaproteobacteria</taxon>
        <taxon>Caulobacterales</taxon>
        <taxon>Caulobacteraceae</taxon>
        <taxon>Brevundimonas</taxon>
    </lineage>
</organism>
<dbReference type="InterPro" id="IPR050953">
    <property type="entry name" value="N4_N6_ade-DNA_methylase"/>
</dbReference>
<dbReference type="Pfam" id="PF12950">
    <property type="entry name" value="TaqI_C"/>
    <property type="match status" value="1"/>
</dbReference>
<proteinExistence type="predicted"/>
<dbReference type="RefSeq" id="WP_183197987.1">
    <property type="nucleotide sequence ID" value="NZ_JACIDA010000003.1"/>
</dbReference>
<protein>
    <recommendedName>
        <fullName evidence="1">site-specific DNA-methyltransferase (adenine-specific)</fullName>
        <ecNumber evidence="1">2.1.1.72</ecNumber>
    </recommendedName>
</protein>
<dbReference type="InterPro" id="IPR029063">
    <property type="entry name" value="SAM-dependent_MTases_sf"/>
</dbReference>
<evidence type="ECO:0000256" key="7">
    <source>
        <dbReference type="ARBA" id="ARBA00047942"/>
    </source>
</evidence>
<keyword evidence="4" id="KW-0949">S-adenosyl-L-methionine</keyword>
<evidence type="ECO:0000256" key="2">
    <source>
        <dbReference type="ARBA" id="ARBA00022603"/>
    </source>
</evidence>
<evidence type="ECO:0000256" key="8">
    <source>
        <dbReference type="SAM" id="MobiDB-lite"/>
    </source>
</evidence>
<keyword evidence="5" id="KW-0680">Restriction system</keyword>
<dbReference type="InterPro" id="IPR025931">
    <property type="entry name" value="TaqI_C"/>
</dbReference>
<feature type="domain" description="Type II methyltransferase M.TaqI-like" evidence="9">
    <location>
        <begin position="686"/>
        <end position="942"/>
    </location>
</feature>
<dbReference type="Gene3D" id="3.40.50.150">
    <property type="entry name" value="Vaccinia Virus protein VP39"/>
    <property type="match status" value="1"/>
</dbReference>
<evidence type="ECO:0000259" key="9">
    <source>
        <dbReference type="Pfam" id="PF07669"/>
    </source>
</evidence>
<evidence type="ECO:0000313" key="12">
    <source>
        <dbReference type="Proteomes" id="UP000532936"/>
    </source>
</evidence>
<dbReference type="EC" id="2.1.1.72" evidence="1"/>
<evidence type="ECO:0000313" key="11">
    <source>
        <dbReference type="EMBL" id="MBB3873286.1"/>
    </source>
</evidence>
<sequence length="1338" mass="151682">MTNFSAIDAAVRAFAQLPLETAGHRLLDVLGYRSAKTIELDGRPSSFAREVDPDGKLQHASAHLGKWREVRFLFQLTNDEIPMLGRELSATNLAERYGKSIVDSFVFLAIDLEGDGWKRATLAEITRAVNSLFPMPVIILFRHGQRFSLAASERRQHKRDAARDVQTGRVTIVLNVDTQRPHRGHLTILSKLDWRAMRSRPSNFTDLYDGWQSALSTKTLNETFYRELANWFFWSRDIVKFPVGAGDKPEVPLIRLLTRVIFCWFIKERGLIPAEVFRLEDVRSLLKTDPGTAPDGDNYYKAILQNLFFATLNTEMGENRKWRSRSSGGGQDGHHLIHSVYRYEDMFADPDAALKLFRKVPFLNGGLFECLDRELTQRDLERNPELARISDGKRLRVDGFSDHAKNPLHVPNKVFFGELQDVDLNNAYETNGRSYKASGLFTLFDSYVFTVEENTSVEEEVALDPELLGKVFENLLASYNPETSSTARKMSGSFYTPRYVVDYMVRETLTHQFQAALKRSLPEDNGGLRSQSEALDFGPAPGELAIERPPSPEPRKTSETVDPRLQALLDPTLTPPDFSDRERDVLIATIEDLKVLDPACGSGAFPMGMLQALMDALKRLDPKNEKWKAALRAPLERRLADAPKYDVTRREAEMDEAEAALKAFDDEFADNDLADYVRKLHLIERCLYGSDIQPIAILIAKLRFFISLAVEQTPDPDRLGDNLGIKPLPNLESKLVAANSLVPLRRGAQADLFENKRIGELERLIEDATQRHFAARSMRTKRKYRDLILQHRDELAEILETEHSLPHDDARMAACWDPFDQQASAPFFDPLWMFQLHDGFDIVIGNPPYVRQEKITEQKPVLQAHYGGKDKKGVPLGSYAGTADLFVYFIERGLRLLKPGGAFAYITSNKWYRAKYGENLRHWFNVNARIETLIDFGDADVFDAIAYPTILIAERRDEMRRGPTAADRTFRALNWQDLGEKAEIETFPDLVRTAGFDMPQTALEKDGWQIEPMIKRDLLARIRAAGVPLTDYVEGRLYRGVLTGFNEAFVIDGATRAALIKADPKSDEIIKPFLRGRDVKRWRVQPQDLWLIFTRKGTDIERYPAVKRHLEGFREALEPKPRDWGDAPWPGRKAGSYEWFEIQDNVAYWEEFLGPKIIIPAIEKTVAYAPDMFGYFSNDKTSIVASEDWRYLVACLNSPVSWWVAQTTYAGRQGGFFEFKPMYVAQFPIPRADPRAKALIEPIAQVLSTSDANPVIEQLLSGLVYELYFADDLHARGLRLFDTAEQAGLGTMSNLGGEALSAAVAAFVKTHLAPGQPLRVMLSDLQTLDVVRIIEGKV</sequence>
<reference evidence="11 12" key="1">
    <citation type="submission" date="2020-08" db="EMBL/GenBank/DDBJ databases">
        <title>Genomic Encyclopedia of Type Strains, Phase IV (KMG-IV): sequencing the most valuable type-strain genomes for metagenomic binning, comparative biology and taxonomic classification.</title>
        <authorList>
            <person name="Goeker M."/>
        </authorList>
    </citation>
    <scope>NUCLEOTIDE SEQUENCE [LARGE SCALE GENOMIC DNA]</scope>
    <source>
        <strain evidence="11 12">DSM 14878</strain>
    </source>
</reference>
<dbReference type="PANTHER" id="PTHR33841:SF1">
    <property type="entry name" value="DNA METHYLTRANSFERASE A"/>
    <property type="match status" value="1"/>
</dbReference>
<dbReference type="GO" id="GO:0009007">
    <property type="term" value="F:site-specific DNA-methyltransferase (adenine-specific) activity"/>
    <property type="evidence" value="ECO:0007669"/>
    <property type="project" value="UniProtKB-EC"/>
</dbReference>
<evidence type="ECO:0000256" key="6">
    <source>
        <dbReference type="ARBA" id="ARBA00023125"/>
    </source>
</evidence>
<dbReference type="SUPFAM" id="SSF53335">
    <property type="entry name" value="S-adenosyl-L-methionine-dependent methyltransferases"/>
    <property type="match status" value="1"/>
</dbReference>
<evidence type="ECO:0000256" key="3">
    <source>
        <dbReference type="ARBA" id="ARBA00022679"/>
    </source>
</evidence>
<dbReference type="PANTHER" id="PTHR33841">
    <property type="entry name" value="DNA METHYLTRANSFERASE YEEA-RELATED"/>
    <property type="match status" value="1"/>
</dbReference>
<keyword evidence="3" id="KW-0808">Transferase</keyword>
<dbReference type="InterPro" id="IPR002052">
    <property type="entry name" value="DNA_methylase_N6_adenine_CS"/>
</dbReference>